<dbReference type="CDD" id="cd20917">
    <property type="entry name" value="DCAF15-NTD"/>
    <property type="match status" value="1"/>
</dbReference>
<evidence type="ECO:0000313" key="3">
    <source>
        <dbReference type="Proteomes" id="UP000290189"/>
    </source>
</evidence>
<sequence>MMSVMMRERETGASRRCMYERVPRRLCLSLRSVLGADHPLLREVSLGFTGCGRFLISYKVVVSSGTLQYVLNFWDCHDPHDVQLFVSSRVFASAVFDYDPVLPSDNALGAVLDHNLSVTVVQPADHSCIVALGYFRQPTPEQTRLNFISIIPSTFDPTAPPCAFHFTLQSYYPHFELDQSSGVIHPIGQDGSATFRVVIDCSIAIRYFSFTIATGVEPPAPGTMWPASSKVLLRAEIPDRPTDLNLNTSSPASIEDGSFHSIVAVLVANLTQGPSKKLCLFTLSLDFCTKSIEMLPQGGDQEILDRVRQQLSSNFPPALEIGSRYCSSLKDMLDQRVVRGRRAAQECVTHLCNSPVLNGRSLLAMGRNIAQPGRGPP</sequence>
<protein>
    <recommendedName>
        <fullName evidence="1">DDB1- and CUL4-associated factor 15 WD40 repeat-containing domain-containing protein</fullName>
    </recommendedName>
</protein>
<reference evidence="2 3" key="1">
    <citation type="submission" date="2018-03" db="EMBL/GenBank/DDBJ databases">
        <authorList>
            <person name="Fogelqvist J."/>
        </authorList>
    </citation>
    <scope>NUCLEOTIDE SEQUENCE [LARGE SCALE GENOMIC DNA]</scope>
</reference>
<gene>
    <name evidence="2" type="ORF">PLBR_LOCUS1950</name>
</gene>
<proteinExistence type="predicted"/>
<dbReference type="Proteomes" id="UP000290189">
    <property type="component" value="Unassembled WGS sequence"/>
</dbReference>
<geneLocation type="mitochondrion" evidence="2"/>
<dbReference type="EMBL" id="OVEO01000003">
    <property type="protein sequence ID" value="SPQ94735.1"/>
    <property type="molecule type" value="Genomic_DNA"/>
</dbReference>
<keyword evidence="2" id="KW-0496">Mitochondrion</keyword>
<feature type="domain" description="DDB1- and CUL4-associated factor 15 WD40 repeat-containing" evidence="1">
    <location>
        <begin position="15"/>
        <end position="96"/>
    </location>
</feature>
<accession>A0A3P3Y3H4</accession>
<organism evidence="2 3">
    <name type="scientific">Plasmodiophora brassicae</name>
    <name type="common">Clubroot disease agent</name>
    <dbReference type="NCBI Taxonomy" id="37360"/>
    <lineage>
        <taxon>Eukaryota</taxon>
        <taxon>Sar</taxon>
        <taxon>Rhizaria</taxon>
        <taxon>Endomyxa</taxon>
        <taxon>Phytomyxea</taxon>
        <taxon>Plasmodiophorida</taxon>
        <taxon>Plasmodiophoridae</taxon>
        <taxon>Plasmodiophora</taxon>
    </lineage>
</organism>
<evidence type="ECO:0000259" key="1">
    <source>
        <dbReference type="Pfam" id="PF14939"/>
    </source>
</evidence>
<name>A0A3P3Y3H4_PLABS</name>
<evidence type="ECO:0000313" key="2">
    <source>
        <dbReference type="EMBL" id="SPQ94735.1"/>
    </source>
</evidence>
<dbReference type="InterPro" id="IPR032734">
    <property type="entry name" value="DCAF15_WD40"/>
</dbReference>
<dbReference type="AlphaFoldDB" id="A0A3P3Y3H4"/>
<dbReference type="Pfam" id="PF14939">
    <property type="entry name" value="DCAF15_WD40"/>
    <property type="match status" value="1"/>
</dbReference>